<keyword evidence="2 3" id="KW-0732">Signal</keyword>
<evidence type="ECO:0000256" key="2">
    <source>
        <dbReference type="ARBA" id="ARBA00022729"/>
    </source>
</evidence>
<evidence type="ECO:0000256" key="1">
    <source>
        <dbReference type="ARBA" id="ARBA00004442"/>
    </source>
</evidence>
<dbReference type="STRING" id="279113.CPter91_5284"/>
<comment type="subcellular location">
    <subcellularLocation>
        <location evidence="1">Cell outer membrane</location>
    </subcellularLocation>
</comment>
<accession>A0A127QC06</accession>
<evidence type="ECO:0000313" key="6">
    <source>
        <dbReference type="Proteomes" id="UP000074561"/>
    </source>
</evidence>
<dbReference type="InterPro" id="IPR027385">
    <property type="entry name" value="Beta-barrel_OMP"/>
</dbReference>
<dbReference type="KEGG" id="cpra:CPter91_5284"/>
<dbReference type="GO" id="GO:0009279">
    <property type="term" value="C:cell outer membrane"/>
    <property type="evidence" value="ECO:0007669"/>
    <property type="project" value="UniProtKB-SubCell"/>
</dbReference>
<dbReference type="Pfam" id="PF13505">
    <property type="entry name" value="OMP_b-brl"/>
    <property type="match status" value="1"/>
</dbReference>
<dbReference type="InterPro" id="IPR011250">
    <property type="entry name" value="OMP/PagP_B-barrel"/>
</dbReference>
<dbReference type="AlphaFoldDB" id="A0A127QC06"/>
<proteinExistence type="predicted"/>
<dbReference type="Gene3D" id="2.40.160.20">
    <property type="match status" value="1"/>
</dbReference>
<evidence type="ECO:0000259" key="4">
    <source>
        <dbReference type="Pfam" id="PF13505"/>
    </source>
</evidence>
<feature type="chain" id="PRO_5007277812" evidence="3">
    <location>
        <begin position="26"/>
        <end position="242"/>
    </location>
</feature>
<feature type="domain" description="Outer membrane protein beta-barrel" evidence="4">
    <location>
        <begin position="12"/>
        <end position="237"/>
    </location>
</feature>
<dbReference type="SUPFAM" id="SSF56925">
    <property type="entry name" value="OMPA-like"/>
    <property type="match status" value="1"/>
</dbReference>
<sequence>MKSTWKSLATTLTLLAAGTSLPALAEPVSGLYVAGGFGYNDLHTETISSIGASFGVQPGGNTKTDGGTAVLASIGWGFSNGIRAELEGGFRRNSFNHVTAGALHDANASGHEDKSSVFANVLYDFGKTSFGISPYVGIGAGHVKSKWNSLVVTNATETVAFDDSVSKRAYQGILGVSFLENVAPGLSMTLEYRYLSLDGGSTHSGRVERSRFGAFPVTAQLENTRDQSLLIGLRYQFDGPKK</sequence>
<dbReference type="RefSeq" id="WP_061945249.1">
    <property type="nucleotide sequence ID" value="NZ_CP013234.1"/>
</dbReference>
<feature type="signal peptide" evidence="3">
    <location>
        <begin position="1"/>
        <end position="25"/>
    </location>
</feature>
<protein>
    <submittedName>
        <fullName evidence="5">Surface antigen family protein</fullName>
    </submittedName>
</protein>
<dbReference type="EMBL" id="CP013234">
    <property type="protein sequence ID" value="AMP07570.1"/>
    <property type="molecule type" value="Genomic_DNA"/>
</dbReference>
<dbReference type="OrthoDB" id="189250at2"/>
<evidence type="ECO:0000313" key="5">
    <source>
        <dbReference type="EMBL" id="AMP07570.1"/>
    </source>
</evidence>
<dbReference type="Proteomes" id="UP000074561">
    <property type="component" value="Chromosome"/>
</dbReference>
<gene>
    <name evidence="5" type="ORF">CPter91_5284</name>
</gene>
<name>A0A127QC06_9BURK</name>
<organism evidence="5 6">
    <name type="scientific">Collimonas pratensis</name>
    <dbReference type="NCBI Taxonomy" id="279113"/>
    <lineage>
        <taxon>Bacteria</taxon>
        <taxon>Pseudomonadati</taxon>
        <taxon>Pseudomonadota</taxon>
        <taxon>Betaproteobacteria</taxon>
        <taxon>Burkholderiales</taxon>
        <taxon>Oxalobacteraceae</taxon>
        <taxon>Collimonas</taxon>
    </lineage>
</organism>
<reference evidence="5 6" key="1">
    <citation type="submission" date="2015-11" db="EMBL/GenBank/DDBJ databases">
        <title>Exploring the genomic traits of fungus-feeding bacterial genus Collimonas.</title>
        <authorList>
            <person name="Song C."/>
            <person name="Schmidt R."/>
            <person name="de Jager V."/>
            <person name="Krzyzanowska D."/>
            <person name="Jongedijk E."/>
            <person name="Cankar K."/>
            <person name="Beekwilder J."/>
            <person name="van Veen A."/>
            <person name="de Boer W."/>
            <person name="van Veen J.A."/>
            <person name="Garbeva P."/>
        </authorList>
    </citation>
    <scope>NUCLEOTIDE SEQUENCE [LARGE SCALE GENOMIC DNA]</scope>
    <source>
        <strain evidence="5 6">Ter91</strain>
    </source>
</reference>
<evidence type="ECO:0000256" key="3">
    <source>
        <dbReference type="SAM" id="SignalP"/>
    </source>
</evidence>
<dbReference type="PATRIC" id="fig|279113.9.peg.5239"/>